<dbReference type="Proteomes" id="UP001634394">
    <property type="component" value="Unassembled WGS sequence"/>
</dbReference>
<keyword evidence="2" id="KW-1185">Reference proteome</keyword>
<dbReference type="AlphaFoldDB" id="A0ABD3UWB8"/>
<protein>
    <submittedName>
        <fullName evidence="1">Uncharacterized protein</fullName>
    </submittedName>
</protein>
<dbReference type="SUPFAM" id="SSF63829">
    <property type="entry name" value="Calcium-dependent phosphotriesterase"/>
    <property type="match status" value="1"/>
</dbReference>
<organism evidence="1 2">
    <name type="scientific">Sinanodonta woodiana</name>
    <name type="common">Chinese pond mussel</name>
    <name type="synonym">Anodonta woodiana</name>
    <dbReference type="NCBI Taxonomy" id="1069815"/>
    <lineage>
        <taxon>Eukaryota</taxon>
        <taxon>Metazoa</taxon>
        <taxon>Spiralia</taxon>
        <taxon>Lophotrochozoa</taxon>
        <taxon>Mollusca</taxon>
        <taxon>Bivalvia</taxon>
        <taxon>Autobranchia</taxon>
        <taxon>Heteroconchia</taxon>
        <taxon>Palaeoheterodonta</taxon>
        <taxon>Unionida</taxon>
        <taxon>Unionoidea</taxon>
        <taxon>Unionidae</taxon>
        <taxon>Unioninae</taxon>
        <taxon>Sinanodonta</taxon>
    </lineage>
</organism>
<reference evidence="1 2" key="1">
    <citation type="submission" date="2024-11" db="EMBL/GenBank/DDBJ databases">
        <title>Chromosome-level genome assembly of the freshwater bivalve Anodonta woodiana.</title>
        <authorList>
            <person name="Chen X."/>
        </authorList>
    </citation>
    <scope>NUCLEOTIDE SEQUENCE [LARGE SCALE GENOMIC DNA]</scope>
    <source>
        <strain evidence="1">MN2024</strain>
        <tissue evidence="1">Gills</tissue>
    </source>
</reference>
<dbReference type="InterPro" id="IPR011042">
    <property type="entry name" value="6-blade_b-propeller_TolB-like"/>
</dbReference>
<name>A0ABD3UWB8_SINWO</name>
<proteinExistence type="predicted"/>
<comment type="caution">
    <text evidence="1">The sequence shown here is derived from an EMBL/GenBank/DDBJ whole genome shotgun (WGS) entry which is preliminary data.</text>
</comment>
<sequence length="79" mass="8827">MDMNGEEIGTFESDDLKNVVAITPDKNGIIYCCGKKSNNVVMFTPERRQLCVLLSNKDGLNNPTGICLNDQNNKLFVFQ</sequence>
<evidence type="ECO:0000313" key="2">
    <source>
        <dbReference type="Proteomes" id="UP001634394"/>
    </source>
</evidence>
<feature type="non-terminal residue" evidence="1">
    <location>
        <position position="79"/>
    </location>
</feature>
<dbReference type="EMBL" id="JBJQND010000015">
    <property type="protein sequence ID" value="KAL3853754.1"/>
    <property type="molecule type" value="Genomic_DNA"/>
</dbReference>
<gene>
    <name evidence="1" type="ORF">ACJMK2_017268</name>
</gene>
<dbReference type="Gene3D" id="2.120.10.30">
    <property type="entry name" value="TolB, C-terminal domain"/>
    <property type="match status" value="1"/>
</dbReference>
<accession>A0ABD3UWB8</accession>
<evidence type="ECO:0000313" key="1">
    <source>
        <dbReference type="EMBL" id="KAL3853754.1"/>
    </source>
</evidence>